<evidence type="ECO:0008006" key="3">
    <source>
        <dbReference type="Google" id="ProtNLM"/>
    </source>
</evidence>
<comment type="caution">
    <text evidence="1">The sequence shown here is derived from an EMBL/GenBank/DDBJ whole genome shotgun (WGS) entry which is preliminary data.</text>
</comment>
<reference evidence="1" key="2">
    <citation type="submission" date="2021-08" db="EMBL/GenBank/DDBJ databases">
        <authorList>
            <person name="Gostincar C."/>
            <person name="Sun X."/>
            <person name="Song Z."/>
            <person name="Gunde-Cimerman N."/>
        </authorList>
    </citation>
    <scope>NUCLEOTIDE SEQUENCE</scope>
    <source>
        <strain evidence="1">EXF-9911</strain>
    </source>
</reference>
<dbReference type="SUPFAM" id="SSF52047">
    <property type="entry name" value="RNI-like"/>
    <property type="match status" value="1"/>
</dbReference>
<reference evidence="1" key="1">
    <citation type="journal article" date="2021" name="J Fungi (Basel)">
        <title>Virulence traits and population genomics of the black yeast Aureobasidium melanogenum.</title>
        <authorList>
            <person name="Cernosa A."/>
            <person name="Sun X."/>
            <person name="Gostincar C."/>
            <person name="Fang C."/>
            <person name="Gunde-Cimerman N."/>
            <person name="Song Z."/>
        </authorList>
    </citation>
    <scope>NUCLEOTIDE SEQUENCE</scope>
    <source>
        <strain evidence="1">EXF-9911</strain>
    </source>
</reference>
<dbReference type="AlphaFoldDB" id="A0A9P8EUM9"/>
<dbReference type="PANTHER" id="PTHR13318">
    <property type="entry name" value="PARTNER OF PAIRED, ISOFORM B-RELATED"/>
    <property type="match status" value="1"/>
</dbReference>
<dbReference type="Gene3D" id="3.80.10.10">
    <property type="entry name" value="Ribonuclease Inhibitor"/>
    <property type="match status" value="1"/>
</dbReference>
<proteinExistence type="predicted"/>
<evidence type="ECO:0000313" key="1">
    <source>
        <dbReference type="EMBL" id="KAG9698706.1"/>
    </source>
</evidence>
<evidence type="ECO:0000313" key="2">
    <source>
        <dbReference type="Proteomes" id="UP000779574"/>
    </source>
</evidence>
<feature type="non-terminal residue" evidence="1">
    <location>
        <position position="482"/>
    </location>
</feature>
<dbReference type="EMBL" id="JAHFXF010000048">
    <property type="protein sequence ID" value="KAG9698706.1"/>
    <property type="molecule type" value="Genomic_DNA"/>
</dbReference>
<dbReference type="GO" id="GO:0019005">
    <property type="term" value="C:SCF ubiquitin ligase complex"/>
    <property type="evidence" value="ECO:0007669"/>
    <property type="project" value="TreeGrafter"/>
</dbReference>
<protein>
    <recommendedName>
        <fullName evidence="3">F-box domain-containing protein</fullName>
    </recommendedName>
</protein>
<dbReference type="GO" id="GO:0031146">
    <property type="term" value="P:SCF-dependent proteasomal ubiquitin-dependent protein catabolic process"/>
    <property type="evidence" value="ECO:0007669"/>
    <property type="project" value="TreeGrafter"/>
</dbReference>
<organism evidence="1 2">
    <name type="scientific">Aureobasidium melanogenum</name>
    <name type="common">Aureobasidium pullulans var. melanogenum</name>
    <dbReference type="NCBI Taxonomy" id="46634"/>
    <lineage>
        <taxon>Eukaryota</taxon>
        <taxon>Fungi</taxon>
        <taxon>Dikarya</taxon>
        <taxon>Ascomycota</taxon>
        <taxon>Pezizomycotina</taxon>
        <taxon>Dothideomycetes</taxon>
        <taxon>Dothideomycetidae</taxon>
        <taxon>Dothideales</taxon>
        <taxon>Saccotheciaceae</taxon>
        <taxon>Aureobasidium</taxon>
    </lineage>
</organism>
<gene>
    <name evidence="1" type="ORF">KCU76_g2054</name>
</gene>
<dbReference type="Proteomes" id="UP000779574">
    <property type="component" value="Unassembled WGS sequence"/>
</dbReference>
<name>A0A9P8EUM9_AURME</name>
<sequence>MAAPATTGARATGWRALPAELHEKAINHLNDDRASLENLIASDCPATNEALRLYWSIATPDNDLFIILENKPLHHRQFFADFLRRVSIQFKAPGEHHEGRGLQYPRLQSLTVVHDQVLMGRESRTYARIRRFIDAHLRYLEVGCHLHEGMNVKPTTDNFLPDLSACLDLRSLTLRALVKGATSQDLVDVLNNCTRLRSLHLEKYTESLIDESTIQAIAAHPAIRFLEIDKHLDVQLLSLVANVPRPFEHITSLTLCVDTSAAQFILPHMQNLEMLELTVMSDYGTTSIFPYLRTLTTLESLYLKFRNRILRDEDLSHLAPLKQLESLELSEHDDERAFFNTSMVRPDLFAAVLGSLPALDSFALHASHAFGDQFLLALGRSCHALRYLTLDGPFTLEPLSAELGVLFPCLQVLELGRVDSTVPMRSWGGFREAWAGGIARALLRHAPTLQSIWLHEDGDGGLGESVKETWEEMVEERDTRLL</sequence>
<dbReference type="InterPro" id="IPR032675">
    <property type="entry name" value="LRR_dom_sf"/>
</dbReference>
<accession>A0A9P8EUM9</accession>